<evidence type="ECO:0000256" key="1">
    <source>
        <dbReference type="ARBA" id="ARBA00007819"/>
    </source>
</evidence>
<evidence type="ECO:0000313" key="7">
    <source>
        <dbReference type="EMBL" id="NEU70271.1"/>
    </source>
</evidence>
<dbReference type="Gene3D" id="1.20.190.10">
    <property type="entry name" value="Pesticidal crystal protein, N-terminal domain"/>
    <property type="match status" value="1"/>
</dbReference>
<dbReference type="EMBL" id="JAAGNZ010000003">
    <property type="protein sequence ID" value="NEU70271.1"/>
    <property type="molecule type" value="Genomic_DNA"/>
</dbReference>
<sequence length="524" mass="57205">MLLPKNLTNRRKFLERTALGAGSMLFLPELLTSCNDHRIPDPGTSAGIPPLVGDNSFDYNGEAKTVIVTGLRFIPEVGGILSALVSIFWPGTDVWSKVKNQVEALVDQKIDDAVISLVQAKLTSLKTILDNYTQEIKDGATGEKMYSNWGRAQDFLSGSVGPFSASGFEVVLLPFYAQLANMHLSVQRDVVIAGKSWGRSETERATDIKNLQTYINDHLSYVQTTYAAQVAELTVNTRPNTIRLIEPFTTVNRYTRETTLTVLDYAKFWPYYDVTKYPNGAKVSLPRELYSDPVGSEGKYSGFINLPTPPTQGPTELTVWGSTDGVDAVQLTYPSGSGPDGVTTTPRRGRQDGGGHGSSGTTDQPYGLILRIATDNPLVRARMSTNFVSNSPKWYGVYTMQFGLHDGTIINKVGADDTSLQADWVEINDHFISSIYINGSLEDDQGIPSIADCVVIGFKYLTGGPSVTSRTLERLYVTNPRELSGTDLAQVSPTFGATAVLITDNLKAARQAYWAAIAQANEPR</sequence>
<dbReference type="InterPro" id="IPR005639">
    <property type="entry name" value="Pest_crys_dom_I"/>
</dbReference>
<keyword evidence="4" id="KW-0843">Virulence</keyword>
<name>A0A6M0IS87_9BACT</name>
<dbReference type="InterPro" id="IPR036716">
    <property type="entry name" value="Pest_crys_N_sf"/>
</dbReference>
<dbReference type="RefSeq" id="WP_164043570.1">
    <property type="nucleotide sequence ID" value="NZ_JAAGNZ010000003.1"/>
</dbReference>
<keyword evidence="3" id="KW-0749">Sporulation</keyword>
<gene>
    <name evidence="7" type="ORF">GK091_25565</name>
</gene>
<dbReference type="GO" id="GO:0030435">
    <property type="term" value="P:sporulation resulting in formation of a cellular spore"/>
    <property type="evidence" value="ECO:0007669"/>
    <property type="project" value="UniProtKB-KW"/>
</dbReference>
<dbReference type="SUPFAM" id="SSF56849">
    <property type="entry name" value="delta-Endotoxin (insectocide), N-terminal domain"/>
    <property type="match status" value="1"/>
</dbReference>
<keyword evidence="8" id="KW-1185">Reference proteome</keyword>
<feature type="region of interest" description="Disordered" evidence="5">
    <location>
        <begin position="333"/>
        <end position="364"/>
    </location>
</feature>
<evidence type="ECO:0000313" key="8">
    <source>
        <dbReference type="Proteomes" id="UP000477386"/>
    </source>
</evidence>
<dbReference type="Pfam" id="PF03945">
    <property type="entry name" value="Endotoxin_N"/>
    <property type="match status" value="1"/>
</dbReference>
<feature type="domain" description="Pesticidal crystal protein" evidence="6">
    <location>
        <begin position="66"/>
        <end position="273"/>
    </location>
</feature>
<reference evidence="7 8" key="1">
    <citation type="submission" date="2020-02" db="EMBL/GenBank/DDBJ databases">
        <title>Draft genome sequence of two Spirosoma agri KCTC 52727 and Spirosoma terrae KCTC 52035.</title>
        <authorList>
            <person name="Rojas J."/>
            <person name="Ambika Manirajan B."/>
            <person name="Ratering S."/>
            <person name="Suarez C."/>
            <person name="Schnell S."/>
        </authorList>
    </citation>
    <scope>NUCLEOTIDE SEQUENCE [LARGE SCALE GENOMIC DNA]</scope>
    <source>
        <strain evidence="7 8">KCTC 52727</strain>
    </source>
</reference>
<evidence type="ECO:0000256" key="2">
    <source>
        <dbReference type="ARBA" id="ARBA00022656"/>
    </source>
</evidence>
<dbReference type="PANTHER" id="PTHR37003">
    <property type="entry name" value="ENDOTOXIN_N DOMAIN-CONTAINING PROTEIN-RELATED"/>
    <property type="match status" value="1"/>
</dbReference>
<protein>
    <recommendedName>
        <fullName evidence="6">Pesticidal crystal protein domain-containing protein</fullName>
    </recommendedName>
</protein>
<comment type="similarity">
    <text evidence="1">Belongs to the delta endotoxin family.</text>
</comment>
<proteinExistence type="inferred from homology"/>
<dbReference type="InterPro" id="IPR038979">
    <property type="entry name" value="Pest_crys"/>
</dbReference>
<organism evidence="7 8">
    <name type="scientific">Spirosoma agri</name>
    <dbReference type="NCBI Taxonomy" id="1987381"/>
    <lineage>
        <taxon>Bacteria</taxon>
        <taxon>Pseudomonadati</taxon>
        <taxon>Bacteroidota</taxon>
        <taxon>Cytophagia</taxon>
        <taxon>Cytophagales</taxon>
        <taxon>Cytophagaceae</taxon>
        <taxon>Spirosoma</taxon>
    </lineage>
</organism>
<evidence type="ECO:0000256" key="5">
    <source>
        <dbReference type="SAM" id="MobiDB-lite"/>
    </source>
</evidence>
<accession>A0A6M0IS87</accession>
<evidence type="ECO:0000259" key="6">
    <source>
        <dbReference type="Pfam" id="PF03945"/>
    </source>
</evidence>
<dbReference type="AlphaFoldDB" id="A0A6M0IS87"/>
<dbReference type="GO" id="GO:0001907">
    <property type="term" value="P:symbiont-mediated killing of host cell"/>
    <property type="evidence" value="ECO:0007669"/>
    <property type="project" value="InterPro"/>
</dbReference>
<comment type="caution">
    <text evidence="7">The sequence shown here is derived from an EMBL/GenBank/DDBJ whole genome shotgun (WGS) entry which is preliminary data.</text>
</comment>
<evidence type="ECO:0000256" key="3">
    <source>
        <dbReference type="ARBA" id="ARBA00022969"/>
    </source>
</evidence>
<keyword evidence="2" id="KW-0800">Toxin</keyword>
<dbReference type="GO" id="GO:0090729">
    <property type="term" value="F:toxin activity"/>
    <property type="evidence" value="ECO:0007669"/>
    <property type="project" value="UniProtKB-KW"/>
</dbReference>
<evidence type="ECO:0000256" key="4">
    <source>
        <dbReference type="ARBA" id="ARBA00023026"/>
    </source>
</evidence>
<dbReference type="PANTHER" id="PTHR37003:SF2">
    <property type="entry name" value="PESTICIDAL CRYSTAL PROTEIN N-TERMINAL DOMAIN-CONTAINING PROTEIN"/>
    <property type="match status" value="1"/>
</dbReference>
<dbReference type="Proteomes" id="UP000477386">
    <property type="component" value="Unassembled WGS sequence"/>
</dbReference>